<evidence type="ECO:0000313" key="1">
    <source>
        <dbReference type="EMBL" id="MBK1816687.1"/>
    </source>
</evidence>
<dbReference type="AlphaFoldDB" id="A0A934R4D3"/>
<dbReference type="Proteomes" id="UP000600139">
    <property type="component" value="Unassembled WGS sequence"/>
</dbReference>
<accession>A0A934R4D3</accession>
<dbReference type="EMBL" id="JAENIK010000011">
    <property type="protein sequence ID" value="MBK1816687.1"/>
    <property type="molecule type" value="Genomic_DNA"/>
</dbReference>
<comment type="caution">
    <text evidence="1">The sequence shown here is derived from an EMBL/GenBank/DDBJ whole genome shotgun (WGS) entry which is preliminary data.</text>
</comment>
<sequence length="204" mass="22103">MNTNPDEATLALWLDDELTGAELAAVEAWAVGQPEQLAAREEIRNWRKTIAAVLPASEEPPYPDFFNSRVMQAIREQSPAIQAAETAPVRKKSFSFTSWLMPLTACAGMVLAFWVGKTSQTAPEYDVSNAPRAVLVDPVIYTPESGVNAEWFASTKASANVIVLNGVAAIPDAMDFNETVFVPTESEVDSTAEVESQPEIETGP</sequence>
<reference evidence="1" key="1">
    <citation type="submission" date="2021-01" db="EMBL/GenBank/DDBJ databases">
        <title>Modified the classification status of verrucomicrobia.</title>
        <authorList>
            <person name="Feng X."/>
        </authorList>
    </citation>
    <scope>NUCLEOTIDE SEQUENCE</scope>
    <source>
        <strain evidence="1">JCM 18052</strain>
    </source>
</reference>
<evidence type="ECO:0000313" key="2">
    <source>
        <dbReference type="Proteomes" id="UP000600139"/>
    </source>
</evidence>
<name>A0A934R4D3_9BACT</name>
<keyword evidence="2" id="KW-1185">Reference proteome</keyword>
<dbReference type="RefSeq" id="WP_200351616.1">
    <property type="nucleotide sequence ID" value="NZ_BAABHZ010000006.1"/>
</dbReference>
<organism evidence="1 2">
    <name type="scientific">Luteolibacter yonseiensis</name>
    <dbReference type="NCBI Taxonomy" id="1144680"/>
    <lineage>
        <taxon>Bacteria</taxon>
        <taxon>Pseudomonadati</taxon>
        <taxon>Verrucomicrobiota</taxon>
        <taxon>Verrucomicrobiia</taxon>
        <taxon>Verrucomicrobiales</taxon>
        <taxon>Verrucomicrobiaceae</taxon>
        <taxon>Luteolibacter</taxon>
    </lineage>
</organism>
<proteinExistence type="predicted"/>
<protein>
    <submittedName>
        <fullName evidence="1">Uncharacterized protein</fullName>
    </submittedName>
</protein>
<gene>
    <name evidence="1" type="ORF">JIN84_13760</name>
</gene>